<gene>
    <name evidence="3" type="ORF">SAMN05216233_111181</name>
</gene>
<feature type="domain" description="HTH cro/C1-type" evidence="2">
    <location>
        <begin position="254"/>
        <end position="308"/>
    </location>
</feature>
<dbReference type="InterPro" id="IPR013096">
    <property type="entry name" value="Cupin_2"/>
</dbReference>
<sequence>MHQKAGTGIGKVDEILDGLRVGDNVIWHDDSGSLASDYCLKLMEASAREDKPVIYVSFDRSPNNLVKKLGALADAPGLTILDCFTHGKGGGSELFLKYYSSREKNANVILVENPSDPQALSDALENSLADNGLDTRFIFESITGMQDLWGDEERILKFYTRTCPKLYELSTIAYWLIEHRAHSDRLKAGIAQIAQVVIELSVKRGKFFFNLIKAEGREHGPLNKPQGYWVRDGEVVFGSGDQKGWGRIDIGSRLKHFRTSAGLSQTGLAKQVGVTPSTISQIENGQIYPSLPALFRMAELLAVETGSFFSDNSAEEATPVYEPSQWQDVNIPGITGKGGAVRQVIPSGGDTGFEVWLLEIEPGRVIKQHFFDEKCEEVGYVIKGNVLFQSGSRDLEAVKGSLIHLVERTPSRWKNKGEEKAVILWLKLRQV</sequence>
<protein>
    <submittedName>
        <fullName evidence="3">Transcriptional regulator, XRE family with cupin sensor</fullName>
    </submittedName>
</protein>
<dbReference type="PROSITE" id="PS50943">
    <property type="entry name" value="HTH_CROC1"/>
    <property type="match status" value="1"/>
</dbReference>
<dbReference type="Pfam" id="PF07883">
    <property type="entry name" value="Cupin_2"/>
    <property type="match status" value="1"/>
</dbReference>
<dbReference type="SUPFAM" id="SSF52540">
    <property type="entry name" value="P-loop containing nucleoside triphosphate hydrolases"/>
    <property type="match status" value="1"/>
</dbReference>
<evidence type="ECO:0000256" key="1">
    <source>
        <dbReference type="ARBA" id="ARBA00023125"/>
    </source>
</evidence>
<dbReference type="RefSeq" id="WP_092211800.1">
    <property type="nucleotide sequence ID" value="NZ_FMUX01000011.1"/>
</dbReference>
<dbReference type="Pfam" id="PF13560">
    <property type="entry name" value="HTH_31"/>
    <property type="match status" value="1"/>
</dbReference>
<proteinExistence type="predicted"/>
<evidence type="ECO:0000259" key="2">
    <source>
        <dbReference type="PROSITE" id="PS50943"/>
    </source>
</evidence>
<dbReference type="GO" id="GO:0003677">
    <property type="term" value="F:DNA binding"/>
    <property type="evidence" value="ECO:0007669"/>
    <property type="project" value="UniProtKB-KW"/>
</dbReference>
<dbReference type="Gene3D" id="3.40.50.300">
    <property type="entry name" value="P-loop containing nucleotide triphosphate hydrolases"/>
    <property type="match status" value="1"/>
</dbReference>
<dbReference type="Gene3D" id="1.10.260.40">
    <property type="entry name" value="lambda repressor-like DNA-binding domains"/>
    <property type="match status" value="1"/>
</dbReference>
<accession>A0A1G5GWT7</accession>
<dbReference type="InterPro" id="IPR050807">
    <property type="entry name" value="TransReg_Diox_bact_type"/>
</dbReference>
<dbReference type="SMART" id="SM00530">
    <property type="entry name" value="HTH_XRE"/>
    <property type="match status" value="1"/>
</dbReference>
<dbReference type="AlphaFoldDB" id="A0A1G5GWT7"/>
<dbReference type="SUPFAM" id="SSF47413">
    <property type="entry name" value="lambda repressor-like DNA-binding domains"/>
    <property type="match status" value="1"/>
</dbReference>
<dbReference type="Gene3D" id="2.60.120.10">
    <property type="entry name" value="Jelly Rolls"/>
    <property type="match status" value="1"/>
</dbReference>
<reference evidence="3 4" key="1">
    <citation type="submission" date="2016-10" db="EMBL/GenBank/DDBJ databases">
        <authorList>
            <person name="de Groot N.N."/>
        </authorList>
    </citation>
    <scope>NUCLEOTIDE SEQUENCE [LARGE SCALE GENOMIC DNA]</scope>
    <source>
        <strain evidence="3 4">AA1</strain>
    </source>
</reference>
<dbReference type="InterPro" id="IPR027417">
    <property type="entry name" value="P-loop_NTPase"/>
</dbReference>
<dbReference type="SUPFAM" id="SSF51182">
    <property type="entry name" value="RmlC-like cupins"/>
    <property type="match status" value="1"/>
</dbReference>
<dbReference type="EMBL" id="FMUX01000011">
    <property type="protein sequence ID" value="SCY55779.1"/>
    <property type="molecule type" value="Genomic_DNA"/>
</dbReference>
<keyword evidence="1" id="KW-0238">DNA-binding</keyword>
<dbReference type="PANTHER" id="PTHR46797">
    <property type="entry name" value="HTH-TYPE TRANSCRIPTIONAL REGULATOR"/>
    <property type="match status" value="1"/>
</dbReference>
<dbReference type="InterPro" id="IPR010982">
    <property type="entry name" value="Lambda_DNA-bd_dom_sf"/>
</dbReference>
<dbReference type="InterPro" id="IPR001387">
    <property type="entry name" value="Cro/C1-type_HTH"/>
</dbReference>
<evidence type="ECO:0000313" key="3">
    <source>
        <dbReference type="EMBL" id="SCY55779.1"/>
    </source>
</evidence>
<dbReference type="PANTHER" id="PTHR46797:SF2">
    <property type="entry name" value="TRANSCRIPTIONAL REGULATOR"/>
    <property type="match status" value="1"/>
</dbReference>
<evidence type="ECO:0000313" key="4">
    <source>
        <dbReference type="Proteomes" id="UP000198870"/>
    </source>
</evidence>
<dbReference type="CDD" id="cd02209">
    <property type="entry name" value="cupin_XRE_C"/>
    <property type="match status" value="1"/>
</dbReference>
<dbReference type="GO" id="GO:0005829">
    <property type="term" value="C:cytosol"/>
    <property type="evidence" value="ECO:0007669"/>
    <property type="project" value="TreeGrafter"/>
</dbReference>
<dbReference type="STRING" id="419481.SAMN05216233_111181"/>
<keyword evidence="4" id="KW-1185">Reference proteome</keyword>
<dbReference type="OrthoDB" id="9812167at2"/>
<dbReference type="Proteomes" id="UP000198870">
    <property type="component" value="Unassembled WGS sequence"/>
</dbReference>
<dbReference type="CDD" id="cd00093">
    <property type="entry name" value="HTH_XRE"/>
    <property type="match status" value="1"/>
</dbReference>
<dbReference type="InterPro" id="IPR011051">
    <property type="entry name" value="RmlC_Cupin_sf"/>
</dbReference>
<name>A0A1G5GWT7_9BACT</name>
<dbReference type="GO" id="GO:0003700">
    <property type="term" value="F:DNA-binding transcription factor activity"/>
    <property type="evidence" value="ECO:0007669"/>
    <property type="project" value="TreeGrafter"/>
</dbReference>
<organism evidence="3 4">
    <name type="scientific">Desulfoluna spongiiphila</name>
    <dbReference type="NCBI Taxonomy" id="419481"/>
    <lineage>
        <taxon>Bacteria</taxon>
        <taxon>Pseudomonadati</taxon>
        <taxon>Thermodesulfobacteriota</taxon>
        <taxon>Desulfobacteria</taxon>
        <taxon>Desulfobacterales</taxon>
        <taxon>Desulfolunaceae</taxon>
        <taxon>Desulfoluna</taxon>
    </lineage>
</organism>
<dbReference type="InterPro" id="IPR014710">
    <property type="entry name" value="RmlC-like_jellyroll"/>
</dbReference>